<dbReference type="Proteomes" id="UP000095517">
    <property type="component" value="Unassembled WGS sequence"/>
</dbReference>
<protein>
    <recommendedName>
        <fullName evidence="3">Fimbrillin family protein</fullName>
    </recommendedName>
</protein>
<name>A0A174I137_9BACE</name>
<proteinExistence type="predicted"/>
<evidence type="ECO:0000313" key="1">
    <source>
        <dbReference type="EMBL" id="CUO80972.1"/>
    </source>
</evidence>
<sequence length="446" mass="50909">MMRKGQITYKRIKQYLLIGFCSILLFNCSRDTYVGELPTDDDAPLVEPVPIVLSLGMSDFDILTRGSGEVNNGNDADFWNQVRFYVYAFNKDPQTDLSKSWSATNEDFCLLDGSRTGGVGSQASNHGKEVGVKKEDSNLMLFYPDEESQSIYYNMRHTDWPYNFFAYYLDDYVSECHREKDYIYYDIELDGRRDFMSSMANIEKQKNKYEGNPYKDKILGRAYSAYSANHGLNPVFQFEHHLVLLRFVVCKPDNSPNEDKDEKKNIPPLDPSLTVKKIEVNSKYRGRFIVAVNDPTDQTKPQRGISFNNEEYKYIELRKKNGELIGSKGWCVVAEDCPVYGDEKAHLYVLDKDIKNDRDAGTSLLVAPADFYKAKISLSAEKGLEEPLYREVDIELRNGNGMFSSGEAYTIYLTVNSLSEIIPKIEAGKWAEGGEAELNPDGEYKD</sequence>
<evidence type="ECO:0000313" key="2">
    <source>
        <dbReference type="Proteomes" id="UP000095517"/>
    </source>
</evidence>
<dbReference type="STRING" id="338188.ERS852397_02845"/>
<dbReference type="EMBL" id="CYZH01000017">
    <property type="protein sequence ID" value="CUO80972.1"/>
    <property type="molecule type" value="Genomic_DNA"/>
</dbReference>
<evidence type="ECO:0008006" key="3">
    <source>
        <dbReference type="Google" id="ProtNLM"/>
    </source>
</evidence>
<gene>
    <name evidence="1" type="ORF">ERS852397_02845</name>
</gene>
<accession>A0A174I137</accession>
<dbReference type="AlphaFoldDB" id="A0A174I137"/>
<reference evidence="1 2" key="1">
    <citation type="submission" date="2015-09" db="EMBL/GenBank/DDBJ databases">
        <authorList>
            <consortium name="Pathogen Informatics"/>
        </authorList>
    </citation>
    <scope>NUCLEOTIDE SEQUENCE [LARGE SCALE GENOMIC DNA]</scope>
    <source>
        <strain evidence="1 2">2789STDY5608840</strain>
    </source>
</reference>
<organism evidence="1 2">
    <name type="scientific">Bacteroides finegoldii</name>
    <dbReference type="NCBI Taxonomy" id="338188"/>
    <lineage>
        <taxon>Bacteria</taxon>
        <taxon>Pseudomonadati</taxon>
        <taxon>Bacteroidota</taxon>
        <taxon>Bacteroidia</taxon>
        <taxon>Bacteroidales</taxon>
        <taxon>Bacteroidaceae</taxon>
        <taxon>Bacteroides</taxon>
    </lineage>
</organism>
<dbReference type="RefSeq" id="WP_253280331.1">
    <property type="nucleotide sequence ID" value="NZ_CABIXA010000017.1"/>
</dbReference>